<reference evidence="4" key="1">
    <citation type="submission" date="2018-05" db="EMBL/GenBank/DDBJ databases">
        <authorList>
            <person name="Lanie J.A."/>
            <person name="Ng W.-L."/>
            <person name="Kazmierczak K.M."/>
            <person name="Andrzejewski T.M."/>
            <person name="Davidsen T.M."/>
            <person name="Wayne K.J."/>
            <person name="Tettelin H."/>
            <person name="Glass J.I."/>
            <person name="Rusch D."/>
            <person name="Podicherti R."/>
            <person name="Tsui H.-C.T."/>
            <person name="Winkler M.E."/>
        </authorList>
    </citation>
    <scope>NUCLEOTIDE SEQUENCE</scope>
</reference>
<feature type="non-terminal residue" evidence="4">
    <location>
        <position position="190"/>
    </location>
</feature>
<sequence length="190" mass="21632">MKNIIIKFICLVSLLFSIQGYTNPINKIDFVGLNVISSTTLLEILPVKIGDQYNQNTSDEIIQELFNTGYFSDITVSNNKNNLTITLSENPNIKYFNVNTGTSSSWRNWFISEEELLDSDTLNEFIKSNKLSAGNIYTKSKFDDFVSSLKAKYTASGYYNTQIEPKIEIDSQNRIGIELNIYQGKRATIY</sequence>
<evidence type="ECO:0000256" key="2">
    <source>
        <dbReference type="ARBA" id="ARBA00023136"/>
    </source>
</evidence>
<dbReference type="InterPro" id="IPR034746">
    <property type="entry name" value="POTRA"/>
</dbReference>
<name>A0A383A9R8_9ZZZZ</name>
<dbReference type="EMBL" id="UINC01190416">
    <property type="protein sequence ID" value="SVE04567.1"/>
    <property type="molecule type" value="Genomic_DNA"/>
</dbReference>
<feature type="domain" description="POTRA" evidence="3">
    <location>
        <begin position="23"/>
        <end position="90"/>
    </location>
</feature>
<dbReference type="AlphaFoldDB" id="A0A383A9R8"/>
<dbReference type="InterPro" id="IPR010827">
    <property type="entry name" value="BamA/TamA_POTRA"/>
</dbReference>
<dbReference type="Gene3D" id="3.10.20.310">
    <property type="entry name" value="membrane protein fhac"/>
    <property type="match status" value="2"/>
</dbReference>
<evidence type="ECO:0000313" key="4">
    <source>
        <dbReference type="EMBL" id="SVE04567.1"/>
    </source>
</evidence>
<organism evidence="4">
    <name type="scientific">marine metagenome</name>
    <dbReference type="NCBI Taxonomy" id="408172"/>
    <lineage>
        <taxon>unclassified sequences</taxon>
        <taxon>metagenomes</taxon>
        <taxon>ecological metagenomes</taxon>
    </lineage>
</organism>
<dbReference type="GO" id="GO:0019867">
    <property type="term" value="C:outer membrane"/>
    <property type="evidence" value="ECO:0007669"/>
    <property type="project" value="InterPro"/>
</dbReference>
<protein>
    <recommendedName>
        <fullName evidence="3">POTRA domain-containing protein</fullName>
    </recommendedName>
</protein>
<gene>
    <name evidence="4" type="ORF">METZ01_LOCUS457421</name>
</gene>
<dbReference type="Pfam" id="PF07244">
    <property type="entry name" value="POTRA"/>
    <property type="match status" value="2"/>
</dbReference>
<keyword evidence="2" id="KW-0472">Membrane</keyword>
<evidence type="ECO:0000256" key="1">
    <source>
        <dbReference type="ARBA" id="ARBA00004370"/>
    </source>
</evidence>
<dbReference type="PROSITE" id="PS51779">
    <property type="entry name" value="POTRA"/>
    <property type="match status" value="1"/>
</dbReference>
<proteinExistence type="predicted"/>
<accession>A0A383A9R8</accession>
<evidence type="ECO:0000259" key="3">
    <source>
        <dbReference type="PROSITE" id="PS51779"/>
    </source>
</evidence>
<comment type="subcellular location">
    <subcellularLocation>
        <location evidence="1">Membrane</location>
    </subcellularLocation>
</comment>